<evidence type="ECO:0000313" key="10">
    <source>
        <dbReference type="EMBL" id="KAK9901699.1"/>
    </source>
</evidence>
<evidence type="ECO:0000256" key="1">
    <source>
        <dbReference type="ARBA" id="ARBA00001961"/>
    </source>
</evidence>
<evidence type="ECO:0000256" key="3">
    <source>
        <dbReference type="ARBA" id="ARBA00022723"/>
    </source>
</evidence>
<evidence type="ECO:0000256" key="4">
    <source>
        <dbReference type="ARBA" id="ARBA00022964"/>
    </source>
</evidence>
<dbReference type="SMART" id="SM00702">
    <property type="entry name" value="P4Hc"/>
    <property type="match status" value="1"/>
</dbReference>
<comment type="caution">
    <text evidence="10">The sequence shown here is derived from an EMBL/GenBank/DDBJ whole genome shotgun (WGS) entry which is preliminary data.</text>
</comment>
<keyword evidence="6" id="KW-0408">Iron</keyword>
<keyword evidence="3" id="KW-0479">Metal-binding</keyword>
<protein>
    <recommendedName>
        <fullName evidence="9">Fe2OG dioxygenase domain-containing protein</fullName>
    </recommendedName>
</protein>
<dbReference type="Gene3D" id="2.60.120.620">
    <property type="entry name" value="q2cbj1_9rhob like domain"/>
    <property type="match status" value="1"/>
</dbReference>
<dbReference type="PROSITE" id="PS51471">
    <property type="entry name" value="FE2OG_OXY"/>
    <property type="match status" value="1"/>
</dbReference>
<feature type="region of interest" description="Disordered" evidence="8">
    <location>
        <begin position="101"/>
        <end position="129"/>
    </location>
</feature>
<evidence type="ECO:0000256" key="7">
    <source>
        <dbReference type="ARBA" id="ARBA00049169"/>
    </source>
</evidence>
<dbReference type="Proteomes" id="UP001491310">
    <property type="component" value="Unassembled WGS sequence"/>
</dbReference>
<dbReference type="Pfam" id="PF13640">
    <property type="entry name" value="2OG-FeII_Oxy_3"/>
    <property type="match status" value="1"/>
</dbReference>
<dbReference type="InterPro" id="IPR006620">
    <property type="entry name" value="Pro_4_hyd_alph"/>
</dbReference>
<proteinExistence type="predicted"/>
<comment type="subcellular location">
    <subcellularLocation>
        <location evidence="2">Endoplasmic reticulum membrane</location>
        <topology evidence="2">Single-pass type II membrane protein</topology>
    </subcellularLocation>
</comment>
<organism evidence="10 11">
    <name type="scientific">Coccomyxa subellipsoidea</name>
    <dbReference type="NCBI Taxonomy" id="248742"/>
    <lineage>
        <taxon>Eukaryota</taxon>
        <taxon>Viridiplantae</taxon>
        <taxon>Chlorophyta</taxon>
        <taxon>core chlorophytes</taxon>
        <taxon>Trebouxiophyceae</taxon>
        <taxon>Trebouxiophyceae incertae sedis</taxon>
        <taxon>Coccomyxaceae</taxon>
        <taxon>Coccomyxa</taxon>
    </lineage>
</organism>
<accession>A0ABR2YC29</accession>
<dbReference type="InterPro" id="IPR005123">
    <property type="entry name" value="Oxoglu/Fe-dep_dioxygenase_dom"/>
</dbReference>
<dbReference type="EMBL" id="JALJOT010000017">
    <property type="protein sequence ID" value="KAK9901699.1"/>
    <property type="molecule type" value="Genomic_DNA"/>
</dbReference>
<evidence type="ECO:0000259" key="9">
    <source>
        <dbReference type="PROSITE" id="PS51471"/>
    </source>
</evidence>
<name>A0ABR2YC29_9CHLO</name>
<evidence type="ECO:0000256" key="2">
    <source>
        <dbReference type="ARBA" id="ARBA00004648"/>
    </source>
</evidence>
<keyword evidence="5" id="KW-0560">Oxidoreductase</keyword>
<feature type="domain" description="Fe2OG dioxygenase" evidence="9">
    <location>
        <begin position="264"/>
        <end position="365"/>
    </location>
</feature>
<dbReference type="InterPro" id="IPR045054">
    <property type="entry name" value="P4HA-like"/>
</dbReference>
<feature type="compositionally biased region" description="Polar residues" evidence="8">
    <location>
        <begin position="113"/>
        <end position="129"/>
    </location>
</feature>
<dbReference type="PANTHER" id="PTHR10869:SF229">
    <property type="entry name" value="PROLYL 4-HYDROXYLASE ALPHA SUBUNIT DOMAIN-CONTAINING PROTEIN"/>
    <property type="match status" value="1"/>
</dbReference>
<evidence type="ECO:0000256" key="6">
    <source>
        <dbReference type="ARBA" id="ARBA00023004"/>
    </source>
</evidence>
<sequence>MGNLRTLVLGRQNSTTASNSIPAACRCFAIRPTRHCHPVRAAQQEGIRPVLEAAEAAAWDPEGLLPQMGSTTGGHFERRAAERAARLVAADAETGQQSILGNEDATRAAPSLRPQSAPQQYFTPTSAIPESSLRSECELRVEQFMPINLDYPGLNVLHHDPPIFTIDEFLSREECKSIIQAAAGHLEASYVGSGNASEAAAGRTVISRRRTSQNMMLNDRLTTKYPKMARFVENLHTKALSLLAAGDGETWGTAGKLPKPGQFCFESLQVARYQDGQYFMAHEDAFPLNVVSENRFQRTATLLLYLNDVAEGGATHFELLNISVKPACGKALLFFPAFLDGKPDPRTLHTATNALDTKWIAQQNI</sequence>
<keyword evidence="11" id="KW-1185">Reference proteome</keyword>
<evidence type="ECO:0000256" key="5">
    <source>
        <dbReference type="ARBA" id="ARBA00023002"/>
    </source>
</evidence>
<dbReference type="InterPro" id="IPR044862">
    <property type="entry name" value="Pro_4_hyd_alph_FE2OG_OXY"/>
</dbReference>
<gene>
    <name evidence="10" type="ORF">WJX75_009078</name>
</gene>
<comment type="cofactor">
    <cofactor evidence="1">
        <name>L-ascorbate</name>
        <dbReference type="ChEBI" id="CHEBI:38290"/>
    </cofactor>
</comment>
<dbReference type="PANTHER" id="PTHR10869">
    <property type="entry name" value="PROLYL 4-HYDROXYLASE ALPHA SUBUNIT"/>
    <property type="match status" value="1"/>
</dbReference>
<evidence type="ECO:0000313" key="11">
    <source>
        <dbReference type="Proteomes" id="UP001491310"/>
    </source>
</evidence>
<comment type="catalytic activity">
    <reaction evidence="7">
        <text>L-prolyl-[collagen] + 2-oxoglutarate + O2 = trans-4-hydroxy-L-prolyl-[collagen] + succinate + CO2</text>
        <dbReference type="Rhea" id="RHEA:18945"/>
        <dbReference type="Rhea" id="RHEA-COMP:11676"/>
        <dbReference type="Rhea" id="RHEA-COMP:11680"/>
        <dbReference type="ChEBI" id="CHEBI:15379"/>
        <dbReference type="ChEBI" id="CHEBI:16526"/>
        <dbReference type="ChEBI" id="CHEBI:16810"/>
        <dbReference type="ChEBI" id="CHEBI:30031"/>
        <dbReference type="ChEBI" id="CHEBI:50342"/>
        <dbReference type="ChEBI" id="CHEBI:61965"/>
        <dbReference type="EC" id="1.14.11.2"/>
    </reaction>
</comment>
<evidence type="ECO:0000256" key="8">
    <source>
        <dbReference type="SAM" id="MobiDB-lite"/>
    </source>
</evidence>
<keyword evidence="4" id="KW-0223">Dioxygenase</keyword>
<reference evidence="10 11" key="1">
    <citation type="journal article" date="2024" name="Nat. Commun.">
        <title>Phylogenomics reveals the evolutionary origins of lichenization in chlorophyte algae.</title>
        <authorList>
            <person name="Puginier C."/>
            <person name="Libourel C."/>
            <person name="Otte J."/>
            <person name="Skaloud P."/>
            <person name="Haon M."/>
            <person name="Grisel S."/>
            <person name="Petersen M."/>
            <person name="Berrin J.G."/>
            <person name="Delaux P.M."/>
            <person name="Dal Grande F."/>
            <person name="Keller J."/>
        </authorList>
    </citation>
    <scope>NUCLEOTIDE SEQUENCE [LARGE SCALE GENOMIC DNA]</scope>
    <source>
        <strain evidence="10 11">SAG 216-7</strain>
    </source>
</reference>